<feature type="region of interest" description="Disordered" evidence="1">
    <location>
        <begin position="367"/>
        <end position="424"/>
    </location>
</feature>
<feature type="compositionally biased region" description="Polar residues" evidence="1">
    <location>
        <begin position="217"/>
        <end position="243"/>
    </location>
</feature>
<reference evidence="3" key="1">
    <citation type="journal article" date="2018" name="Nat. Microbiol.">
        <title>Leveraging single-cell genomics to expand the fungal tree of life.</title>
        <authorList>
            <person name="Ahrendt S.R."/>
            <person name="Quandt C.A."/>
            <person name="Ciobanu D."/>
            <person name="Clum A."/>
            <person name="Salamov A."/>
            <person name="Andreopoulos B."/>
            <person name="Cheng J.F."/>
            <person name="Woyke T."/>
            <person name="Pelin A."/>
            <person name="Henrissat B."/>
            <person name="Reynolds N.K."/>
            <person name="Benny G.L."/>
            <person name="Smith M.E."/>
            <person name="James T.Y."/>
            <person name="Grigoriev I.V."/>
        </authorList>
    </citation>
    <scope>NUCLEOTIDE SEQUENCE [LARGE SCALE GENOMIC DNA]</scope>
</reference>
<name>A0A4P9WFY6_9FUNG</name>
<evidence type="ECO:0000313" key="3">
    <source>
        <dbReference type="Proteomes" id="UP000269721"/>
    </source>
</evidence>
<proteinExistence type="predicted"/>
<feature type="compositionally biased region" description="Basic residues" evidence="1">
    <location>
        <begin position="171"/>
        <end position="185"/>
    </location>
</feature>
<dbReference type="AlphaFoldDB" id="A0A4P9WFY6"/>
<dbReference type="EMBL" id="KZ996140">
    <property type="protein sequence ID" value="RKO89356.1"/>
    <property type="molecule type" value="Genomic_DNA"/>
</dbReference>
<feature type="compositionally biased region" description="Basic residues" evidence="1">
    <location>
        <begin position="438"/>
        <end position="450"/>
    </location>
</feature>
<feature type="compositionally biased region" description="Low complexity" evidence="1">
    <location>
        <begin position="367"/>
        <end position="388"/>
    </location>
</feature>
<dbReference type="Proteomes" id="UP000269721">
    <property type="component" value="Unassembled WGS sequence"/>
</dbReference>
<feature type="compositionally biased region" description="Basic residues" evidence="1">
    <location>
        <begin position="469"/>
        <end position="482"/>
    </location>
</feature>
<sequence>MSFSTPTAVETLAESGRDGADDVFVFYSWSSRADRRLWSILREYIWRLVLSIRTPEHSASATLESTVMNTASRGRQRILKRIADSWKPLGPGYLKLDAKVGDIDMSGPVMKSDSVEDGELNMVAVKEVNEVWGWEDDSMPDPLARPIGPVIGPSSTETGARPDRLSGSSSGRRRSGRRSGKHGVRSHPAPGRYRDRQRPGVPARTHHEQGAAPPAVSTRSSADARPSNGTPTRLQTAPTTNLLTAKSSATTAATSAESATSITSPRMNTARRARDIQKVCDSNEPLGPGYLKLDSDRSRRVPGTPRFAFIKGRMNNKRGYVDEGLDSYVIRYTSGEVELVPVEEIHDKWMFNDGAMMDATSSYPITPAAAGTSSSRPTTSTAATAGPSFRSKALAKPAFATPPPRAHPPRLAPLPPPRPRTSPAPSIIRAAFIRRHQPRATHEKRQHHPGTPHQRVPPGGNPSDEARPQRARPRKTALRCHQRSRDQLRWRRHQEGRAHELCGPVFVTSAAGLNTCLSR</sequence>
<protein>
    <submittedName>
        <fullName evidence="2">Uncharacterized protein</fullName>
    </submittedName>
</protein>
<gene>
    <name evidence="2" type="ORF">BDK51DRAFT_41136</name>
</gene>
<feature type="region of interest" description="Disordered" evidence="1">
    <location>
        <begin position="438"/>
        <end position="487"/>
    </location>
</feature>
<evidence type="ECO:0000313" key="2">
    <source>
        <dbReference type="EMBL" id="RKO89356.1"/>
    </source>
</evidence>
<feature type="compositionally biased region" description="Pro residues" evidence="1">
    <location>
        <begin position="400"/>
        <end position="422"/>
    </location>
</feature>
<keyword evidence="3" id="KW-1185">Reference proteome</keyword>
<organism evidence="2 3">
    <name type="scientific">Blyttiomyces helicus</name>
    <dbReference type="NCBI Taxonomy" id="388810"/>
    <lineage>
        <taxon>Eukaryota</taxon>
        <taxon>Fungi</taxon>
        <taxon>Fungi incertae sedis</taxon>
        <taxon>Chytridiomycota</taxon>
        <taxon>Chytridiomycota incertae sedis</taxon>
        <taxon>Chytridiomycetes</taxon>
        <taxon>Chytridiomycetes incertae sedis</taxon>
        <taxon>Blyttiomyces</taxon>
    </lineage>
</organism>
<accession>A0A4P9WFY6</accession>
<evidence type="ECO:0000256" key="1">
    <source>
        <dbReference type="SAM" id="MobiDB-lite"/>
    </source>
</evidence>
<feature type="region of interest" description="Disordered" evidence="1">
    <location>
        <begin position="136"/>
        <end position="271"/>
    </location>
</feature>
<feature type="compositionally biased region" description="Low complexity" evidence="1">
    <location>
        <begin position="244"/>
        <end position="264"/>
    </location>
</feature>